<evidence type="ECO:0000256" key="3">
    <source>
        <dbReference type="ARBA" id="ARBA00022692"/>
    </source>
</evidence>
<reference evidence="7 8" key="1">
    <citation type="submission" date="2024-07" db="EMBL/GenBank/DDBJ databases">
        <title>Section-level genome sequencing and comparative genomics of Aspergillus sections Usti and Cavernicolus.</title>
        <authorList>
            <consortium name="Lawrence Berkeley National Laboratory"/>
            <person name="Nybo J.L."/>
            <person name="Vesth T.C."/>
            <person name="Theobald S."/>
            <person name="Frisvad J.C."/>
            <person name="Larsen T.O."/>
            <person name="Kjaerboelling I."/>
            <person name="Rothschild-Mancinelli K."/>
            <person name="Lyhne E.K."/>
            <person name="Kogle M.E."/>
            <person name="Barry K."/>
            <person name="Clum A."/>
            <person name="Na H."/>
            <person name="Ledsgaard L."/>
            <person name="Lin J."/>
            <person name="Lipzen A."/>
            <person name="Kuo A."/>
            <person name="Riley R."/>
            <person name="Mondo S."/>
            <person name="Labutti K."/>
            <person name="Haridas S."/>
            <person name="Pangalinan J."/>
            <person name="Salamov A.A."/>
            <person name="Simmons B.A."/>
            <person name="Magnuson J.K."/>
            <person name="Chen J."/>
            <person name="Drula E."/>
            <person name="Henrissat B."/>
            <person name="Wiebenga A."/>
            <person name="Lubbers R.J."/>
            <person name="Gomes A.C."/>
            <person name="Makela M.R."/>
            <person name="Stajich J."/>
            <person name="Grigoriev I.V."/>
            <person name="Mortensen U.H."/>
            <person name="De Vries R.P."/>
            <person name="Baker S.E."/>
            <person name="Andersen M.R."/>
        </authorList>
    </citation>
    <scope>NUCLEOTIDE SEQUENCE [LARGE SCALE GENOMIC DNA]</scope>
    <source>
        <strain evidence="7 8">CBS 209.92</strain>
    </source>
</reference>
<evidence type="ECO:0000256" key="6">
    <source>
        <dbReference type="SAM" id="Phobius"/>
    </source>
</evidence>
<feature type="transmembrane region" description="Helical" evidence="6">
    <location>
        <begin position="601"/>
        <end position="620"/>
    </location>
</feature>
<feature type="transmembrane region" description="Helical" evidence="6">
    <location>
        <begin position="147"/>
        <end position="172"/>
    </location>
</feature>
<feature type="transmembrane region" description="Helical" evidence="6">
    <location>
        <begin position="276"/>
        <end position="296"/>
    </location>
</feature>
<feature type="transmembrane region" description="Helical" evidence="6">
    <location>
        <begin position="184"/>
        <end position="207"/>
    </location>
</feature>
<feature type="transmembrane region" description="Helical" evidence="6">
    <location>
        <begin position="430"/>
        <end position="453"/>
    </location>
</feature>
<comment type="caution">
    <text evidence="7">The sequence shown here is derived from an EMBL/GenBank/DDBJ whole genome shotgun (WGS) entry which is preliminary data.</text>
</comment>
<keyword evidence="2" id="KW-0813">Transport</keyword>
<accession>A0ABR4FNS8</accession>
<evidence type="ECO:0000313" key="7">
    <source>
        <dbReference type="EMBL" id="KAL2784893.1"/>
    </source>
</evidence>
<evidence type="ECO:0000256" key="5">
    <source>
        <dbReference type="ARBA" id="ARBA00023136"/>
    </source>
</evidence>
<organism evidence="7 8">
    <name type="scientific">Aspergillus keveii</name>
    <dbReference type="NCBI Taxonomy" id="714993"/>
    <lineage>
        <taxon>Eukaryota</taxon>
        <taxon>Fungi</taxon>
        <taxon>Dikarya</taxon>
        <taxon>Ascomycota</taxon>
        <taxon>Pezizomycotina</taxon>
        <taxon>Eurotiomycetes</taxon>
        <taxon>Eurotiomycetidae</taxon>
        <taxon>Eurotiales</taxon>
        <taxon>Aspergillaceae</taxon>
        <taxon>Aspergillus</taxon>
        <taxon>Aspergillus subgen. Nidulantes</taxon>
    </lineage>
</organism>
<dbReference type="Pfam" id="PF13520">
    <property type="entry name" value="AA_permease_2"/>
    <property type="match status" value="1"/>
</dbReference>
<dbReference type="Gene3D" id="1.20.1740.10">
    <property type="entry name" value="Amino acid/polyamine transporter I"/>
    <property type="match status" value="1"/>
</dbReference>
<feature type="transmembrane region" description="Helical" evidence="6">
    <location>
        <begin position="228"/>
        <end position="256"/>
    </location>
</feature>
<feature type="transmembrane region" description="Helical" evidence="6">
    <location>
        <begin position="386"/>
        <end position="410"/>
    </location>
</feature>
<dbReference type="PANTHER" id="PTHR45649:SF1">
    <property type="entry name" value="TRANSPORTER, PUTATIVE (EUROFUNG)-RELATED"/>
    <property type="match status" value="1"/>
</dbReference>
<sequence length="635" mass="67722">MEGPFRRGIRIAATTGLWGLGISSHLFIHPVSSRTPANGSIIPGTPLTAISASGLSCLALQALSFIIPVADRNSATAVPLLFLADSFSLVQLLFDLIRTSQRAMAGHEIKSLHAEPHELESSSRGKGYSDDLALAKLGKKQVLRRNFGMISLLGFSCTILVTWEGFACLFLQPLTNGGPAGAVYGFLFVWLGTACVFAVLSELASMAPTSGGQYHWVSMLAPPSSVKFLSYITGWLTLIGWQATFATAAFLTGTMIQGLAVLTHPEYIPENWHPTFYYWAVVAFAVGINIVGRSVLPKFEGLILVVHILGFFAVLIPLVSLADAGSAKDVFTQFINEGGWDTQGLSFFVGLIGCVFAFAGGDAAVHMSEEIENAVVVVPRSIMLSVLINGMLGFGMNLALLFCLGDLQTALESPTGYPFMEVFRSGTGSVGGAAAMTSIVITVCITSTTGMMAATSRQLWAFARDRAVPGWKIWTYVSPSTAIPTYAVILTTAIAALLALIPIGSAVAFNQLCAMSISGLYISYILVAALLLWRRLDGSIGLTADADETVNTIGSRLVWGPFRVPGAFGVIVNIFAIIYALIAVFFSFWPSVTPVTVQTMNFSIVGTVGVISLSVVYYFVRARHVYSGPIIETAP</sequence>
<keyword evidence="5 6" id="KW-0472">Membrane</keyword>
<evidence type="ECO:0000313" key="8">
    <source>
        <dbReference type="Proteomes" id="UP001610563"/>
    </source>
</evidence>
<proteinExistence type="predicted"/>
<protein>
    <submittedName>
        <fullName evidence="7">Amino acid permease</fullName>
    </submittedName>
</protein>
<feature type="transmembrane region" description="Helical" evidence="6">
    <location>
        <begin position="566"/>
        <end position="589"/>
    </location>
</feature>
<gene>
    <name evidence="7" type="ORF">BJX66DRAFT_316045</name>
</gene>
<dbReference type="PANTHER" id="PTHR45649">
    <property type="entry name" value="AMINO-ACID PERMEASE BAT1"/>
    <property type="match status" value="1"/>
</dbReference>
<keyword evidence="8" id="KW-1185">Reference proteome</keyword>
<name>A0ABR4FNS8_9EURO</name>
<dbReference type="EMBL" id="JBFTWV010000163">
    <property type="protein sequence ID" value="KAL2784893.1"/>
    <property type="molecule type" value="Genomic_DNA"/>
</dbReference>
<evidence type="ECO:0000256" key="4">
    <source>
        <dbReference type="ARBA" id="ARBA00022989"/>
    </source>
</evidence>
<evidence type="ECO:0000256" key="1">
    <source>
        <dbReference type="ARBA" id="ARBA00004141"/>
    </source>
</evidence>
<keyword evidence="4 6" id="KW-1133">Transmembrane helix</keyword>
<dbReference type="InterPro" id="IPR002293">
    <property type="entry name" value="AA/rel_permease1"/>
</dbReference>
<comment type="subcellular location">
    <subcellularLocation>
        <location evidence="1">Membrane</location>
        <topology evidence="1">Multi-pass membrane protein</topology>
    </subcellularLocation>
</comment>
<evidence type="ECO:0000256" key="2">
    <source>
        <dbReference type="ARBA" id="ARBA00022448"/>
    </source>
</evidence>
<dbReference type="Proteomes" id="UP001610563">
    <property type="component" value="Unassembled WGS sequence"/>
</dbReference>
<feature type="transmembrane region" description="Helical" evidence="6">
    <location>
        <begin position="345"/>
        <end position="365"/>
    </location>
</feature>
<feature type="transmembrane region" description="Helical" evidence="6">
    <location>
        <begin position="303"/>
        <end position="325"/>
    </location>
</feature>
<feature type="transmembrane region" description="Helical" evidence="6">
    <location>
        <begin position="507"/>
        <end position="533"/>
    </location>
</feature>
<keyword evidence="3 6" id="KW-0812">Transmembrane</keyword>
<feature type="transmembrane region" description="Helical" evidence="6">
    <location>
        <begin position="473"/>
        <end position="501"/>
    </location>
</feature>